<dbReference type="PATRIC" id="fig|568816.4.peg.1191"/>
<dbReference type="GeneID" id="92878528"/>
<dbReference type="STRING" id="568816.Acin_1235"/>
<organism evidence="1 2">
    <name type="scientific">Acidaminococcus intestini (strain RyC-MR95)</name>
    <dbReference type="NCBI Taxonomy" id="568816"/>
    <lineage>
        <taxon>Bacteria</taxon>
        <taxon>Bacillati</taxon>
        <taxon>Bacillota</taxon>
        <taxon>Negativicutes</taxon>
        <taxon>Acidaminococcales</taxon>
        <taxon>Acidaminococcaceae</taxon>
        <taxon>Acidaminococcus</taxon>
    </lineage>
</organism>
<dbReference type="InParanoid" id="G4Q8M7"/>
<name>G4Q8M7_ACIIR</name>
<dbReference type="EMBL" id="CP003058">
    <property type="protein sequence ID" value="AEQ22460.1"/>
    <property type="molecule type" value="Genomic_DNA"/>
</dbReference>
<evidence type="ECO:0000313" key="1">
    <source>
        <dbReference type="EMBL" id="AEQ22460.1"/>
    </source>
</evidence>
<keyword evidence="2" id="KW-1185">Reference proteome</keyword>
<evidence type="ECO:0000313" key="2">
    <source>
        <dbReference type="Proteomes" id="UP000007093"/>
    </source>
</evidence>
<evidence type="ECO:0008006" key="3">
    <source>
        <dbReference type="Google" id="ProtNLM"/>
    </source>
</evidence>
<dbReference type="eggNOG" id="ENOG502Z96S">
    <property type="taxonomic scope" value="Bacteria"/>
</dbReference>
<dbReference type="HOGENOM" id="CLU_085672_0_0_9"/>
<dbReference type="RefSeq" id="WP_009014669.1">
    <property type="nucleotide sequence ID" value="NC_016077.1"/>
</dbReference>
<reference evidence="1 2" key="1">
    <citation type="journal article" date="2011" name="J. Bacteriol.">
        <title>Complete genome sequence of Acidaminococcus intestini RYC-MR95, a Gram-negative bacterium from the phylum Firmicutes.</title>
        <authorList>
            <person name="D'Auria G."/>
            <person name="Galan J.C."/>
            <person name="Rodriguez-Alcayna M."/>
            <person name="Moya A."/>
            <person name="Baquero F."/>
            <person name="Latorre A."/>
        </authorList>
    </citation>
    <scope>NUCLEOTIDE SEQUENCE [LARGE SCALE GENOMIC DNA]</scope>
    <source>
        <strain evidence="1 2">RyC-MR95</strain>
    </source>
</reference>
<proteinExistence type="predicted"/>
<sequence>MAISTFIPALWSARLLAHLDKNLVLGNLVNRDYEGEIRNFGDRVKINQIADVVVKDYVKGTDLAYDDTDGTPTELVIDQSKYFAFKVNDVDAAQANIALMDRSLERASYALRDVIDQRIAGHAKKAGSTLTVKDMESPEQAYDSIVKLGTTLDENNVTRAGRWLVLPPWLYGLLQKDQRFVGTGSAAAENRLTTGNVGSAAGFQIYESNNLLTVKSTNTVSVMAGTNAAISLAVQILKTESLRLEKDFADAVRGLLVYGSLVVQPKALVVLNTNPKADTTGASETTGA</sequence>
<dbReference type="KEGG" id="ain:Acin_1235"/>
<dbReference type="AlphaFoldDB" id="G4Q8M7"/>
<dbReference type="Proteomes" id="UP000007093">
    <property type="component" value="Chromosome"/>
</dbReference>
<protein>
    <recommendedName>
        <fullName evidence="3">P22 coat protein-protein 5 domain protein</fullName>
    </recommendedName>
</protein>
<accession>G4Q8M7</accession>
<gene>
    <name evidence="1" type="ordered locus">Acin_1235</name>
</gene>
<dbReference type="Pfam" id="PF25209">
    <property type="entry name" value="Phage_capsid_4"/>
    <property type="match status" value="1"/>
</dbReference>